<dbReference type="InterPro" id="IPR003829">
    <property type="entry name" value="Pirin_N_dom"/>
</dbReference>
<evidence type="ECO:0000259" key="3">
    <source>
        <dbReference type="Pfam" id="PF02678"/>
    </source>
</evidence>
<evidence type="ECO:0000313" key="5">
    <source>
        <dbReference type="EMBL" id="MDQ1096812.1"/>
    </source>
</evidence>
<dbReference type="InterPro" id="IPR011051">
    <property type="entry name" value="RmlC_Cupin_sf"/>
</dbReference>
<dbReference type="InterPro" id="IPR041602">
    <property type="entry name" value="Quercetinase_C"/>
</dbReference>
<sequence>MKSLNFLVIGKDQVILDTLKRIIEKNEGWKAVLINNESLSRDAIRSYHSDIVLLSSGLQDAFEQEIKVFCGELDQNIKVIEHYGGGSGLLLSEVEECFSETQNPGNRILHKADSREKTALDWLSGGKTFSFGDFYDPERVHFGALRVLNDDVIKSGKGFGTHPHDNMEIISIALEGTLIHEDNLGNRTEIKPGDIQVMSAGTGVMHSEFGKDEGGFGKFLQIWVYPKKRNVAPRYDQITLDLTKSHNSFQQILSPDPEDDGVWIYQDAWFHLGRFDHDIQTQYQIRKKGNGVYAFIIEGSAEIDGQKLDKRDGFGIYGIDDISIKSTSENTEILLMEVPMAW</sequence>
<dbReference type="InterPro" id="IPR014710">
    <property type="entry name" value="RmlC-like_jellyroll"/>
</dbReference>
<dbReference type="PANTHER" id="PTHR43212:SF3">
    <property type="entry name" value="QUERCETIN 2,3-DIOXYGENASE"/>
    <property type="match status" value="1"/>
</dbReference>
<dbReference type="Proteomes" id="UP001225072">
    <property type="component" value="Unassembled WGS sequence"/>
</dbReference>
<evidence type="ECO:0000256" key="2">
    <source>
        <dbReference type="RuleBase" id="RU003457"/>
    </source>
</evidence>
<comment type="similarity">
    <text evidence="1 2">Belongs to the pirin family.</text>
</comment>
<evidence type="ECO:0000256" key="1">
    <source>
        <dbReference type="ARBA" id="ARBA00008416"/>
    </source>
</evidence>
<reference evidence="5 6" key="1">
    <citation type="submission" date="2023-07" db="EMBL/GenBank/DDBJ databases">
        <title>Functional and genomic diversity of the sorghum phyllosphere microbiome.</title>
        <authorList>
            <person name="Shade A."/>
        </authorList>
    </citation>
    <scope>NUCLEOTIDE SEQUENCE [LARGE SCALE GENOMIC DNA]</scope>
    <source>
        <strain evidence="5 6">SORGH_AS_1064</strain>
    </source>
</reference>
<dbReference type="Pfam" id="PF17954">
    <property type="entry name" value="Pirin_C_2"/>
    <property type="match status" value="1"/>
</dbReference>
<dbReference type="SUPFAM" id="SSF51182">
    <property type="entry name" value="RmlC-like cupins"/>
    <property type="match status" value="1"/>
</dbReference>
<feature type="domain" description="Quercetin 2,3-dioxygenase C-terminal cupin" evidence="4">
    <location>
        <begin position="252"/>
        <end position="338"/>
    </location>
</feature>
<dbReference type="RefSeq" id="WP_307449829.1">
    <property type="nucleotide sequence ID" value="NZ_JAUTAL010000001.1"/>
</dbReference>
<dbReference type="InterPro" id="IPR012093">
    <property type="entry name" value="Pirin"/>
</dbReference>
<evidence type="ECO:0000313" key="6">
    <source>
        <dbReference type="Proteomes" id="UP001225072"/>
    </source>
</evidence>
<dbReference type="Gene3D" id="2.60.120.10">
    <property type="entry name" value="Jelly Rolls"/>
    <property type="match status" value="2"/>
</dbReference>
<protein>
    <submittedName>
        <fullName evidence="5">Redox-sensitive bicupin YhaK (Pirin superfamily)</fullName>
        <ecNumber evidence="5">1.13.11.24</ecNumber>
    </submittedName>
</protein>
<evidence type="ECO:0000259" key="4">
    <source>
        <dbReference type="Pfam" id="PF17954"/>
    </source>
</evidence>
<gene>
    <name evidence="5" type="ORF">QE404_001959</name>
</gene>
<keyword evidence="5" id="KW-0560">Oxidoreductase</keyword>
<dbReference type="Pfam" id="PF02678">
    <property type="entry name" value="Pirin"/>
    <property type="match status" value="1"/>
</dbReference>
<feature type="domain" description="Pirin N-terminal" evidence="3">
    <location>
        <begin position="118"/>
        <end position="224"/>
    </location>
</feature>
<dbReference type="GO" id="GO:0008127">
    <property type="term" value="F:quercetin 2,3-dioxygenase activity"/>
    <property type="evidence" value="ECO:0007669"/>
    <property type="project" value="UniProtKB-EC"/>
</dbReference>
<dbReference type="CDD" id="cd02910">
    <property type="entry name" value="cupin_Yhhw_N"/>
    <property type="match status" value="1"/>
</dbReference>
<proteinExistence type="inferred from homology"/>
<keyword evidence="6" id="KW-1185">Reference proteome</keyword>
<comment type="caution">
    <text evidence="5">The sequence shown here is derived from an EMBL/GenBank/DDBJ whole genome shotgun (WGS) entry which is preliminary data.</text>
</comment>
<dbReference type="PANTHER" id="PTHR43212">
    <property type="entry name" value="QUERCETIN 2,3-DIOXYGENASE"/>
    <property type="match status" value="1"/>
</dbReference>
<name>A0ABU0TID8_9FLAO</name>
<dbReference type="EC" id="1.13.11.24" evidence="5"/>
<accession>A0ABU0TID8</accession>
<organism evidence="5 6">
    <name type="scientific">Chryseobacterium camelliae</name>
    <dbReference type="NCBI Taxonomy" id="1265445"/>
    <lineage>
        <taxon>Bacteria</taxon>
        <taxon>Pseudomonadati</taxon>
        <taxon>Bacteroidota</taxon>
        <taxon>Flavobacteriia</taxon>
        <taxon>Flavobacteriales</taxon>
        <taxon>Weeksellaceae</taxon>
        <taxon>Chryseobacterium group</taxon>
        <taxon>Chryseobacterium</taxon>
    </lineage>
</organism>
<dbReference type="EMBL" id="JAUTAL010000001">
    <property type="protein sequence ID" value="MDQ1096812.1"/>
    <property type="molecule type" value="Genomic_DNA"/>
</dbReference>